<evidence type="ECO:0000256" key="1">
    <source>
        <dbReference type="SAM" id="MobiDB-lite"/>
    </source>
</evidence>
<dbReference type="InterPro" id="IPR025157">
    <property type="entry name" value="Hemagglutinin_rpt"/>
</dbReference>
<dbReference type="Pfam" id="PF13332">
    <property type="entry name" value="Fil_haemagg_2"/>
    <property type="match status" value="5"/>
</dbReference>
<feature type="compositionally biased region" description="Polar residues" evidence="1">
    <location>
        <begin position="663"/>
        <end position="678"/>
    </location>
</feature>
<feature type="region of interest" description="Disordered" evidence="1">
    <location>
        <begin position="569"/>
        <end position="588"/>
    </location>
</feature>
<organism evidence="2 3">
    <name type="scientific">Sporomusa acidovorans (strain ATCC 49682 / DSM 3132 / Mol)</name>
    <dbReference type="NCBI Taxonomy" id="1123286"/>
    <lineage>
        <taxon>Bacteria</taxon>
        <taxon>Bacillati</taxon>
        <taxon>Bacillota</taxon>
        <taxon>Negativicutes</taxon>
        <taxon>Selenomonadales</taxon>
        <taxon>Sporomusaceae</taxon>
        <taxon>Sporomusa</taxon>
    </lineage>
</organism>
<feature type="region of interest" description="Disordered" evidence="1">
    <location>
        <begin position="663"/>
        <end position="709"/>
    </location>
</feature>
<dbReference type="EC" id="3.1.-.-" evidence="2"/>
<dbReference type="GO" id="GO:0016787">
    <property type="term" value="F:hydrolase activity"/>
    <property type="evidence" value="ECO:0007669"/>
    <property type="project" value="UniProtKB-KW"/>
</dbReference>
<name>A0ABZ3J8G2_SPOA4</name>
<accession>A0ABZ3J8G2</accession>
<reference evidence="2" key="1">
    <citation type="submission" date="2024-05" db="EMBL/GenBank/DDBJ databases">
        <title>Isolation and characterization of Sporomusa carbonis sp. nov., a carboxydotrophic hydrogenogen in the genus of Sporomusa isolated from a charcoal burning pile.</title>
        <authorList>
            <person name="Boeer T."/>
            <person name="Rosenbaum F."/>
            <person name="Eysell L."/>
            <person name="Mueller V."/>
            <person name="Daniel R."/>
            <person name="Poehlein A."/>
        </authorList>
    </citation>
    <scope>NUCLEOTIDE SEQUENCE [LARGE SCALE GENOMIC DNA]</scope>
    <source>
        <strain evidence="2">DSM 3132</strain>
    </source>
</reference>
<gene>
    <name evidence="2" type="primary">cdiA</name>
    <name evidence="2" type="ORF">SPACI_044630</name>
</gene>
<feature type="compositionally biased region" description="Polar residues" evidence="1">
    <location>
        <begin position="569"/>
        <end position="579"/>
    </location>
</feature>
<sequence length="793" mass="82034">MATISSLGNVNITAGRDIAITGAKISAGTDLTLDAGRSLTAGATVTTDTTTAKNYLYDATTNIASSIQAGNNLSLTSRQDANLSGVQVAAGKDVTITSSLGNINMNSVQDKESVDQKTGFWRKNFYQKETTANVVSSITAGNNVTLTSQQDLNLSGAQVAAGQNLTLQSTAGNINLTAVKDETLEDKKVGSGSNWKRTRTDDETVIGSSLQAGNNITVAAVNPANSSTANPNSGSITIAGSSLTSDKGTVTLVADNDVAVTAVTEKHESLVQSHKKKSGFLSSKTTDKLDYSLTNEVKGSTISGEAVHVTSGQDLTVKGSNVVATNDVNLQADNDVTITSAQETGADEHYKKVKKSGLFSGGGLGFTIGTQSTKTTLNEQVKDEIGSTVGSIAGNVTITAGNNVKNEGTTVVSGKDTNITGKNVSIDNTINTYDSQYKYEFKQNGLSVSLGGGVVDTGTDLVGSLNRAGEVQDNRLKALYINKAKDDLKAIGKDFKQDPNGGVSINIGIGSTKITSEQNTHIETVNMSNVTAGGDVTIKATAGDVNLKATNINATNVTVGAQQNINIESAQNKQQTRTNTKSSSSSIGASFGLSGSFGGFTGGTGSNKGKENEDINTHTESVINAGGTTTLKSGNDTNIIGSQVKGEKVVTDVGGNLNIASKQDTDNYTANSKSSGISFITGDKNGKDGRPGTDKKKLSDNGVIGSNNKAKTNSTYSSVIEQAGIYAGKDGFDIQVGKNTDLKGSVISSEATPDKNKISTDTLTYSDIQNKADYSASSVGVNYDSRKYSPSDT</sequence>
<keyword evidence="3" id="KW-1185">Reference proteome</keyword>
<evidence type="ECO:0000313" key="2">
    <source>
        <dbReference type="EMBL" id="XFO74353.1"/>
    </source>
</evidence>
<proteinExistence type="predicted"/>
<feature type="compositionally biased region" description="Basic and acidic residues" evidence="1">
    <location>
        <begin position="684"/>
        <end position="699"/>
    </location>
</feature>
<dbReference type="Proteomes" id="UP000216052">
    <property type="component" value="Chromosome"/>
</dbReference>
<dbReference type="RefSeq" id="WP_373657522.1">
    <property type="nucleotide sequence ID" value="NZ_CP155571.1"/>
</dbReference>
<evidence type="ECO:0000313" key="3">
    <source>
        <dbReference type="Proteomes" id="UP000216052"/>
    </source>
</evidence>
<dbReference type="EMBL" id="CP155571">
    <property type="protein sequence ID" value="XFO74353.1"/>
    <property type="molecule type" value="Genomic_DNA"/>
</dbReference>
<keyword evidence="2" id="KW-0378">Hydrolase</keyword>
<protein>
    <submittedName>
        <fullName evidence="2">Deoxyribonuclease CdiA</fullName>
        <ecNumber evidence="2">3.1.-.-</ecNumber>
    </submittedName>
</protein>